<feature type="transmembrane region" description="Helical" evidence="10">
    <location>
        <begin position="480"/>
        <end position="501"/>
    </location>
</feature>
<dbReference type="PIRSF" id="PIRSF002869">
    <property type="entry name" value="MviN"/>
    <property type="match status" value="1"/>
</dbReference>
<feature type="transmembrane region" description="Helical" evidence="10">
    <location>
        <begin position="261"/>
        <end position="290"/>
    </location>
</feature>
<dbReference type="CDD" id="cd13123">
    <property type="entry name" value="MATE_MurJ_like"/>
    <property type="match status" value="1"/>
</dbReference>
<keyword evidence="4 10" id="KW-0133">Cell shape</keyword>
<dbReference type="AlphaFoldDB" id="A0A562LSB3"/>
<feature type="transmembrane region" description="Helical" evidence="10">
    <location>
        <begin position="444"/>
        <end position="468"/>
    </location>
</feature>
<comment type="caution">
    <text evidence="13">The sequence shown here is derived from an EMBL/GenBank/DDBJ whole genome shotgun (WGS) entry which is preliminary data.</text>
</comment>
<keyword evidence="10 11" id="KW-0961">Cell wall biogenesis/degradation</keyword>
<evidence type="ECO:0000256" key="1">
    <source>
        <dbReference type="ARBA" id="ARBA00004651"/>
    </source>
</evidence>
<feature type="transmembrane region" description="Helical" evidence="10">
    <location>
        <begin position="418"/>
        <end position="438"/>
    </location>
</feature>
<sequence length="547" mass="59014">MTDSRETEARPAPTTDSSRGSPVPQSPGPGRQSGMLRSTAVFSAMTLVSRVAGYLRDWLQASMFGAGPAVSAFVVAYRIPNYLRRIFAEGSFSSAFVPVLSELKQKGDKEALQDFLDHVAGALLAVVVMISGLGMLLAPWIAKLFLAFASDEAGTVPLAAEMLRITFPYLVFISMTALAGAVLNTFKQFGLPALAPVLHNLMVIAAMLGLAGYLEVPEKALAWGVLAAGIAQLLVLWPAMGRLGLRPRFRLNFRHEGVRRVFKLMLPTIFSSSVAQVNLLVGTVFASLLVPAAQAWLYYSDRLTELPLGLFGVAIGTVILPQLSRHHADADTEGYSRSLDWGLRVVMLVGTPAALGLALLAEPLTASLFRYGEFTVEDTRMVGYALTAMSVGIPTFMLSKVLLPAFYARQDTRTPMRAAVITVVVNVVLTVALVTPLWAADVPYAHVGIAAATALAGVLNAALLWRYLRRQGLYVAGPGWGTWLLRIAVGLVVMAVAVLAVREWVGEWTRLAILWRWIWLLVAVGAGALAYGATLLAMGLRPRHLRH</sequence>
<protein>
    <recommendedName>
        <fullName evidence="10">Probable lipid II flippase MurJ</fullName>
    </recommendedName>
</protein>
<keyword evidence="10 11" id="KW-0813">Transport</keyword>
<keyword evidence="3 10" id="KW-0812">Transmembrane</keyword>
<evidence type="ECO:0000313" key="14">
    <source>
        <dbReference type="Proteomes" id="UP000316471"/>
    </source>
</evidence>
<evidence type="ECO:0000256" key="10">
    <source>
        <dbReference type="HAMAP-Rule" id="MF_02078"/>
    </source>
</evidence>
<dbReference type="InterPro" id="IPR051050">
    <property type="entry name" value="Lipid_II_flippase_MurJ/MviN"/>
</dbReference>
<keyword evidence="14" id="KW-1185">Reference proteome</keyword>
<dbReference type="PRINTS" id="PR01806">
    <property type="entry name" value="VIRFACTRMVIN"/>
</dbReference>
<keyword evidence="10" id="KW-0997">Cell inner membrane</keyword>
<keyword evidence="6 10" id="KW-1133">Transmembrane helix</keyword>
<evidence type="ECO:0000256" key="8">
    <source>
        <dbReference type="ARBA" id="ARBA00060041"/>
    </source>
</evidence>
<comment type="function">
    <text evidence="8 10 11">Involved in peptidoglycan biosynthesis. Transports lipid-linked peptidoglycan precursors from the inner to the outer leaflet of the cytoplasmic membrane.</text>
</comment>
<dbReference type="GO" id="GO:0009252">
    <property type="term" value="P:peptidoglycan biosynthetic process"/>
    <property type="evidence" value="ECO:0007669"/>
    <property type="project" value="UniProtKB-UniRule"/>
</dbReference>
<dbReference type="PANTHER" id="PTHR47019:SF1">
    <property type="entry name" value="LIPID II FLIPPASE MURJ"/>
    <property type="match status" value="1"/>
</dbReference>
<feature type="transmembrane region" description="Helical" evidence="10">
    <location>
        <begin position="193"/>
        <end position="214"/>
    </location>
</feature>
<dbReference type="UniPathway" id="UPA00219"/>
<comment type="pathway">
    <text evidence="10">Cell wall biogenesis; peptidoglycan biosynthesis.</text>
</comment>
<dbReference type="GO" id="GO:0008360">
    <property type="term" value="P:regulation of cell shape"/>
    <property type="evidence" value="ECO:0007669"/>
    <property type="project" value="UniProtKB-UniRule"/>
</dbReference>
<organism evidence="13 14">
    <name type="scientific">Aerolutibacter ruishenii</name>
    <dbReference type="NCBI Taxonomy" id="686800"/>
    <lineage>
        <taxon>Bacteria</taxon>
        <taxon>Pseudomonadati</taxon>
        <taxon>Pseudomonadota</taxon>
        <taxon>Gammaproteobacteria</taxon>
        <taxon>Lysobacterales</taxon>
        <taxon>Lysobacteraceae</taxon>
        <taxon>Aerolutibacter</taxon>
    </lineage>
</organism>
<name>A0A562LSB3_9GAMM</name>
<evidence type="ECO:0000256" key="4">
    <source>
        <dbReference type="ARBA" id="ARBA00022960"/>
    </source>
</evidence>
<feature type="transmembrane region" description="Helical" evidence="10">
    <location>
        <begin position="220"/>
        <end position="240"/>
    </location>
</feature>
<dbReference type="Proteomes" id="UP000316471">
    <property type="component" value="Unassembled WGS sequence"/>
</dbReference>
<comment type="subcellular location">
    <subcellularLocation>
        <location evidence="10">Cell inner membrane</location>
        <topology evidence="10">Multi-pass membrane protein</topology>
    </subcellularLocation>
    <subcellularLocation>
        <location evidence="1">Cell membrane</location>
        <topology evidence="1">Multi-pass membrane protein</topology>
    </subcellularLocation>
</comment>
<feature type="transmembrane region" description="Helical" evidence="10">
    <location>
        <begin position="513"/>
        <end position="538"/>
    </location>
</feature>
<gene>
    <name evidence="10" type="primary">murJ</name>
    <name evidence="13" type="ORF">IP93_01619</name>
</gene>
<evidence type="ECO:0000313" key="13">
    <source>
        <dbReference type="EMBL" id="TWI10530.1"/>
    </source>
</evidence>
<dbReference type="GO" id="GO:0005886">
    <property type="term" value="C:plasma membrane"/>
    <property type="evidence" value="ECO:0007669"/>
    <property type="project" value="UniProtKB-SubCell"/>
</dbReference>
<evidence type="ECO:0000256" key="7">
    <source>
        <dbReference type="ARBA" id="ARBA00023136"/>
    </source>
</evidence>
<dbReference type="GO" id="GO:0071555">
    <property type="term" value="P:cell wall organization"/>
    <property type="evidence" value="ECO:0007669"/>
    <property type="project" value="UniProtKB-UniRule"/>
</dbReference>
<feature type="region of interest" description="Disordered" evidence="12">
    <location>
        <begin position="1"/>
        <end position="35"/>
    </location>
</feature>
<dbReference type="HAMAP" id="MF_02078">
    <property type="entry name" value="MurJ_MviN"/>
    <property type="match status" value="1"/>
</dbReference>
<feature type="transmembrane region" description="Helical" evidence="10">
    <location>
        <begin position="381"/>
        <end position="406"/>
    </location>
</feature>
<feature type="transmembrane region" description="Helical" evidence="10">
    <location>
        <begin position="162"/>
        <end position="186"/>
    </location>
</feature>
<dbReference type="InterPro" id="IPR004268">
    <property type="entry name" value="MurJ"/>
</dbReference>
<evidence type="ECO:0000256" key="9">
    <source>
        <dbReference type="ARBA" id="ARBA00061532"/>
    </source>
</evidence>
<feature type="transmembrane region" description="Helical" evidence="10">
    <location>
        <begin position="119"/>
        <end position="142"/>
    </location>
</feature>
<feature type="transmembrane region" description="Helical" evidence="10">
    <location>
        <begin position="341"/>
        <end position="361"/>
    </location>
</feature>
<keyword evidence="7 10" id="KW-0472">Membrane</keyword>
<dbReference type="NCBIfam" id="TIGR01695">
    <property type="entry name" value="murJ_mviN"/>
    <property type="match status" value="1"/>
</dbReference>
<dbReference type="EMBL" id="VLKP01000006">
    <property type="protein sequence ID" value="TWI10530.1"/>
    <property type="molecule type" value="Genomic_DNA"/>
</dbReference>
<reference evidence="13 14" key="1">
    <citation type="journal article" date="2015" name="Stand. Genomic Sci.">
        <title>Genomic Encyclopedia of Bacterial and Archaeal Type Strains, Phase III: the genomes of soil and plant-associated and newly described type strains.</title>
        <authorList>
            <person name="Whitman W.B."/>
            <person name="Woyke T."/>
            <person name="Klenk H.P."/>
            <person name="Zhou Y."/>
            <person name="Lilburn T.G."/>
            <person name="Beck B.J."/>
            <person name="De Vos P."/>
            <person name="Vandamme P."/>
            <person name="Eisen J.A."/>
            <person name="Garrity G."/>
            <person name="Hugenholtz P."/>
            <person name="Kyrpides N.C."/>
        </authorList>
    </citation>
    <scope>NUCLEOTIDE SEQUENCE [LARGE SCALE GENOMIC DNA]</scope>
    <source>
        <strain evidence="13 14">CGMCC 1.10136</strain>
    </source>
</reference>
<evidence type="ECO:0000256" key="6">
    <source>
        <dbReference type="ARBA" id="ARBA00022989"/>
    </source>
</evidence>
<keyword evidence="5 10" id="KW-0573">Peptidoglycan synthesis</keyword>
<dbReference type="PANTHER" id="PTHR47019">
    <property type="entry name" value="LIPID II FLIPPASE MURJ"/>
    <property type="match status" value="1"/>
</dbReference>
<keyword evidence="2 10" id="KW-1003">Cell membrane</keyword>
<dbReference type="GO" id="GO:0034204">
    <property type="term" value="P:lipid translocation"/>
    <property type="evidence" value="ECO:0007669"/>
    <property type="project" value="TreeGrafter"/>
</dbReference>
<proteinExistence type="inferred from homology"/>
<accession>A0A562LSB3</accession>
<evidence type="ECO:0000256" key="12">
    <source>
        <dbReference type="SAM" id="MobiDB-lite"/>
    </source>
</evidence>
<evidence type="ECO:0000256" key="3">
    <source>
        <dbReference type="ARBA" id="ARBA00022692"/>
    </source>
</evidence>
<evidence type="ECO:0000256" key="5">
    <source>
        <dbReference type="ARBA" id="ARBA00022984"/>
    </source>
</evidence>
<comment type="similarity">
    <text evidence="9 10 11">Belongs to the MurJ/MviN family.</text>
</comment>
<feature type="transmembrane region" description="Helical" evidence="10">
    <location>
        <begin position="302"/>
        <end position="320"/>
    </location>
</feature>
<dbReference type="GO" id="GO:0015648">
    <property type="term" value="F:lipid-linked peptidoglycan transporter activity"/>
    <property type="evidence" value="ECO:0007669"/>
    <property type="project" value="UniProtKB-UniRule"/>
</dbReference>
<evidence type="ECO:0000256" key="2">
    <source>
        <dbReference type="ARBA" id="ARBA00022475"/>
    </source>
</evidence>
<evidence type="ECO:0000256" key="11">
    <source>
        <dbReference type="PIRNR" id="PIRNR002869"/>
    </source>
</evidence>
<dbReference type="Pfam" id="PF03023">
    <property type="entry name" value="MurJ"/>
    <property type="match status" value="1"/>
</dbReference>